<proteinExistence type="predicted"/>
<reference evidence="2 3" key="1">
    <citation type="submission" date="2015-09" db="EMBL/GenBank/DDBJ databases">
        <title>Host preference determinants of Valsa canker pathogens revealed by comparative genomics.</title>
        <authorList>
            <person name="Yin Z."/>
            <person name="Huang L."/>
        </authorList>
    </citation>
    <scope>NUCLEOTIDE SEQUENCE [LARGE SCALE GENOMIC DNA]</scope>
    <source>
        <strain evidence="2 3">03-1</strain>
    </source>
</reference>
<feature type="compositionally biased region" description="Polar residues" evidence="1">
    <location>
        <begin position="648"/>
        <end position="657"/>
    </location>
</feature>
<feature type="region of interest" description="Disordered" evidence="1">
    <location>
        <begin position="624"/>
        <end position="686"/>
    </location>
</feature>
<dbReference type="OrthoDB" id="5236024at2759"/>
<keyword evidence="3" id="KW-1185">Reference proteome</keyword>
<evidence type="ECO:0000313" key="3">
    <source>
        <dbReference type="Proteomes" id="UP000283895"/>
    </source>
</evidence>
<sequence>MPSKRALRSAVAAQQEQLIALDEDYVGQYPAKRTKFNAGARERKSRTEVAKAPLNDRASRASRRAAEKRGNTEQPEGQVALNRQGRRQLMFEDKEGGSDDEEYQEEDGGVNHDLIAQAISRGLRGPRRTVNGIGTRQYEQSQHEGRDGEEEEEEQEPDDEGGLHMSRSSEEPRGRRPDTAPNGHDGASVPNRDDAEPETRANEGLNALYEFVPSPAKTRAQKRPAAGRGTKNKQTAPRQIIRSTTSQRREPAQNQESRDDFASSSENEGEPQGGTTVDVAEESAYIEAPPAHEKLTLVEVTINSMKGIFKTLGHQAWTRRADWKHSFETNNKSNGDPTACKTVLGKELMKSAMSLKRILENATDAWKTSEELDDDDIQISTEYLRGKSADIKKCFAGINQAVEGICTEALAPPPPAADEDSAKRAVQSRRRLLREISRRLVPMLVLVVDKTCGLALAEDRRSKLNIYFNTFTLQFFLRTLSWTTRLHNALSRSREQWPYEAEFMKDDTDLDENEQKAKQGKIEAWEIFREQLAKLHFAAKRAERAIQETAAKKVEKQRREANRRRAEEQARLAKAAKEREEEEKRQKDAALYAHCIKHSQGLNYMPDPEHERWLRDEAVRKRASQEAFAQNNAPGRVSDQIQGHRASGTGQAGTVQSRVGPFRYNRIEEDPNDSDPFAESPPPRNRVTPIIQDAYNRPRGSDLTRPLSQATRPWAYKEEKALVKSIRYHRTYNLASMAAKLGRSEDDVERKVFLLLQGYRAGYTERGQDIPVWLSDLETSLGISSLRSR</sequence>
<feature type="compositionally biased region" description="Acidic residues" evidence="1">
    <location>
        <begin position="147"/>
        <end position="160"/>
    </location>
</feature>
<gene>
    <name evidence="2" type="ORF">VMCG_03115</name>
</gene>
<feature type="compositionally biased region" description="Basic and acidic residues" evidence="1">
    <location>
        <begin position="40"/>
        <end position="49"/>
    </location>
</feature>
<feature type="region of interest" description="Disordered" evidence="1">
    <location>
        <begin position="553"/>
        <end position="585"/>
    </location>
</feature>
<comment type="caution">
    <text evidence="2">The sequence shown here is derived from an EMBL/GenBank/DDBJ whole genome shotgun (WGS) entry which is preliminary data.</text>
</comment>
<protein>
    <submittedName>
        <fullName evidence="2">Uncharacterized protein</fullName>
    </submittedName>
</protein>
<evidence type="ECO:0000256" key="1">
    <source>
        <dbReference type="SAM" id="MobiDB-lite"/>
    </source>
</evidence>
<feature type="region of interest" description="Disordered" evidence="1">
    <location>
        <begin position="36"/>
        <end position="276"/>
    </location>
</feature>
<feature type="compositionally biased region" description="Acidic residues" evidence="1">
    <location>
        <begin position="98"/>
        <end position="108"/>
    </location>
</feature>
<dbReference type="AlphaFoldDB" id="A0A423WXM6"/>
<organism evidence="2 3">
    <name type="scientific">Cytospora schulzeri</name>
    <dbReference type="NCBI Taxonomy" id="448051"/>
    <lineage>
        <taxon>Eukaryota</taxon>
        <taxon>Fungi</taxon>
        <taxon>Dikarya</taxon>
        <taxon>Ascomycota</taxon>
        <taxon>Pezizomycotina</taxon>
        <taxon>Sordariomycetes</taxon>
        <taxon>Sordariomycetidae</taxon>
        <taxon>Diaporthales</taxon>
        <taxon>Cytosporaceae</taxon>
        <taxon>Cytospora</taxon>
    </lineage>
</organism>
<evidence type="ECO:0000313" key="2">
    <source>
        <dbReference type="EMBL" id="ROW08248.1"/>
    </source>
</evidence>
<feature type="compositionally biased region" description="Basic and acidic residues" evidence="1">
    <location>
        <begin position="191"/>
        <end position="201"/>
    </location>
</feature>
<accession>A0A423WXM6</accession>
<feature type="compositionally biased region" description="Basic and acidic residues" evidence="1">
    <location>
        <begin position="247"/>
        <end position="261"/>
    </location>
</feature>
<name>A0A423WXM6_9PEZI</name>
<dbReference type="EMBL" id="LKEA01000006">
    <property type="protein sequence ID" value="ROW08248.1"/>
    <property type="molecule type" value="Genomic_DNA"/>
</dbReference>
<dbReference type="Proteomes" id="UP000283895">
    <property type="component" value="Unassembled WGS sequence"/>
</dbReference>
<feature type="compositionally biased region" description="Basic and acidic residues" evidence="1">
    <location>
        <begin position="167"/>
        <end position="178"/>
    </location>
</feature>
<feature type="compositionally biased region" description="Polar residues" evidence="1">
    <location>
        <begin position="232"/>
        <end position="246"/>
    </location>
</feature>
<dbReference type="STRING" id="356882.A0A423WXM6"/>